<reference evidence="8 9" key="1">
    <citation type="submission" date="2015-10" db="EMBL/GenBank/DDBJ databases">
        <title>Transcriptomic analysis of a linuron degrading triple-species bacterial consortium.</title>
        <authorList>
            <person name="Albers P."/>
        </authorList>
    </citation>
    <scope>NUCLEOTIDE SEQUENCE [LARGE SCALE GENOMIC DNA]</scope>
    <source>
        <strain evidence="8 9">WDL6</strain>
    </source>
</reference>
<keyword evidence="4" id="KW-0378">Hydrolase</keyword>
<evidence type="ECO:0000259" key="7">
    <source>
        <dbReference type="Pfam" id="PF08340"/>
    </source>
</evidence>
<keyword evidence="2" id="KW-0540">Nuclease</keyword>
<evidence type="ECO:0000256" key="5">
    <source>
        <dbReference type="ARBA" id="ARBA00035648"/>
    </source>
</evidence>
<sequence>MAIKSMTGFARAEGNVAGFAWHWELRTVNGRGLDVRLRLPSGLEQLEPKAREAIGRHLSRGSVTVNLATTSTGETHELHLNERALAQVMKAAERIRELTDAAPPRVDALIGIRGVLDVVEPEENEAETAARGEAMLATLDQALGALVGARAAEGGRLANALSGQIDEIERLVAIVRASPARTPEAIAARLKEQIARIMEAGTGFDPQRLHQEAVLLAAKADVEEELERLTSHISAARELLAENAPVGRKLDFLTQEFNREANTLCSKANDVEITRAGLALKSVIDQLREQVQNIE</sequence>
<dbReference type="Pfam" id="PF03755">
    <property type="entry name" value="YicC-like_N"/>
    <property type="match status" value="1"/>
</dbReference>
<dbReference type="NCBIfam" id="TIGR00255">
    <property type="entry name" value="YicC/YloC family endoribonuclease"/>
    <property type="match status" value="1"/>
</dbReference>
<evidence type="ECO:0000256" key="4">
    <source>
        <dbReference type="ARBA" id="ARBA00022801"/>
    </source>
</evidence>
<organism evidence="8 9">
    <name type="scientific">Hyphomicrobium sulfonivorans</name>
    <dbReference type="NCBI Taxonomy" id="121290"/>
    <lineage>
        <taxon>Bacteria</taxon>
        <taxon>Pseudomonadati</taxon>
        <taxon>Pseudomonadota</taxon>
        <taxon>Alphaproteobacteria</taxon>
        <taxon>Hyphomicrobiales</taxon>
        <taxon>Hyphomicrobiaceae</taxon>
        <taxon>Hyphomicrobium</taxon>
    </lineage>
</organism>
<dbReference type="OrthoDB" id="9771229at2"/>
<dbReference type="STRING" id="121290.APY04_2141"/>
<accession>A0A125NUI7</accession>
<comment type="caution">
    <text evidence="8">The sequence shown here is derived from an EMBL/GenBank/DDBJ whole genome shotgun (WGS) entry which is preliminary data.</text>
</comment>
<dbReference type="Pfam" id="PF08340">
    <property type="entry name" value="YicC-like_C"/>
    <property type="match status" value="1"/>
</dbReference>
<feature type="domain" description="Endoribonuclease YicC-like C-terminal" evidence="7">
    <location>
        <begin position="180"/>
        <end position="295"/>
    </location>
</feature>
<evidence type="ECO:0000259" key="6">
    <source>
        <dbReference type="Pfam" id="PF03755"/>
    </source>
</evidence>
<dbReference type="InterPro" id="IPR013551">
    <property type="entry name" value="YicC-like_C"/>
</dbReference>
<feature type="domain" description="Endoribonuclease YicC-like N-terminal" evidence="6">
    <location>
        <begin position="3"/>
        <end position="158"/>
    </location>
</feature>
<keyword evidence="3" id="KW-0255">Endonuclease</keyword>
<dbReference type="RefSeq" id="WP_068462589.1">
    <property type="nucleotide sequence ID" value="NZ_JAEFBX010000003.1"/>
</dbReference>
<evidence type="ECO:0000256" key="3">
    <source>
        <dbReference type="ARBA" id="ARBA00022759"/>
    </source>
</evidence>
<dbReference type="EMBL" id="LMTR01000071">
    <property type="protein sequence ID" value="KWT66734.1"/>
    <property type="molecule type" value="Genomic_DNA"/>
</dbReference>
<evidence type="ECO:0000313" key="9">
    <source>
        <dbReference type="Proteomes" id="UP000059074"/>
    </source>
</evidence>
<dbReference type="GO" id="GO:0004521">
    <property type="term" value="F:RNA endonuclease activity"/>
    <property type="evidence" value="ECO:0007669"/>
    <property type="project" value="InterPro"/>
</dbReference>
<evidence type="ECO:0000313" key="8">
    <source>
        <dbReference type="EMBL" id="KWT66734.1"/>
    </source>
</evidence>
<dbReference type="GO" id="GO:0016787">
    <property type="term" value="F:hydrolase activity"/>
    <property type="evidence" value="ECO:0007669"/>
    <property type="project" value="UniProtKB-KW"/>
</dbReference>
<keyword evidence="9" id="KW-1185">Reference proteome</keyword>
<comment type="similarity">
    <text evidence="5">Belongs to the YicC/YloC family.</text>
</comment>
<dbReference type="PANTHER" id="PTHR30636">
    <property type="entry name" value="UPF0701 PROTEIN YICC"/>
    <property type="match status" value="1"/>
</dbReference>
<evidence type="ECO:0000256" key="2">
    <source>
        <dbReference type="ARBA" id="ARBA00022722"/>
    </source>
</evidence>
<dbReference type="PATRIC" id="fig|121290.4.peg.2338"/>
<comment type="cofactor">
    <cofactor evidence="1">
        <name>a divalent metal cation</name>
        <dbReference type="ChEBI" id="CHEBI:60240"/>
    </cofactor>
</comment>
<dbReference type="Proteomes" id="UP000059074">
    <property type="component" value="Unassembled WGS sequence"/>
</dbReference>
<dbReference type="InterPro" id="IPR013527">
    <property type="entry name" value="YicC-like_N"/>
</dbReference>
<dbReference type="PANTHER" id="PTHR30636:SF3">
    <property type="entry name" value="UPF0701 PROTEIN YICC"/>
    <property type="match status" value="1"/>
</dbReference>
<protein>
    <submittedName>
        <fullName evidence="8">Protein YicC</fullName>
    </submittedName>
</protein>
<proteinExistence type="inferred from homology"/>
<dbReference type="AlphaFoldDB" id="A0A125NUI7"/>
<gene>
    <name evidence="8" type="ORF">APY04_2141</name>
</gene>
<evidence type="ECO:0000256" key="1">
    <source>
        <dbReference type="ARBA" id="ARBA00001968"/>
    </source>
</evidence>
<dbReference type="InterPro" id="IPR005229">
    <property type="entry name" value="YicC/YloC-like"/>
</dbReference>
<name>A0A125NUI7_HYPSL</name>